<evidence type="ECO:0000256" key="2">
    <source>
        <dbReference type="ARBA" id="ARBA00007613"/>
    </source>
</evidence>
<proteinExistence type="inferred from homology"/>
<dbReference type="EMBL" id="LOHZ01000019">
    <property type="protein sequence ID" value="KYO68046.1"/>
    <property type="molecule type" value="Genomic_DNA"/>
</dbReference>
<evidence type="ECO:0000256" key="8">
    <source>
        <dbReference type="SAM" id="Coils"/>
    </source>
</evidence>
<evidence type="ECO:0000313" key="9">
    <source>
        <dbReference type="EMBL" id="KYO68046.1"/>
    </source>
</evidence>
<comment type="subcellular location">
    <subcellularLocation>
        <location evidence="1">Cell outer membrane</location>
    </subcellularLocation>
</comment>
<dbReference type="PANTHER" id="PTHR30026:SF20">
    <property type="entry name" value="OUTER MEMBRANE PROTEIN TOLC"/>
    <property type="match status" value="1"/>
</dbReference>
<dbReference type="OrthoDB" id="1727243at2"/>
<evidence type="ECO:0000256" key="5">
    <source>
        <dbReference type="ARBA" id="ARBA00022692"/>
    </source>
</evidence>
<dbReference type="GO" id="GO:0009279">
    <property type="term" value="C:cell outer membrane"/>
    <property type="evidence" value="ECO:0007669"/>
    <property type="project" value="UniProtKB-SubCell"/>
</dbReference>
<keyword evidence="4" id="KW-1134">Transmembrane beta strand</keyword>
<dbReference type="SUPFAM" id="SSF56954">
    <property type="entry name" value="Outer membrane efflux proteins (OEP)"/>
    <property type="match status" value="1"/>
</dbReference>
<dbReference type="Gene3D" id="1.20.1600.10">
    <property type="entry name" value="Outer membrane efflux proteins (OEP)"/>
    <property type="match status" value="2"/>
</dbReference>
<keyword evidence="7" id="KW-0998">Cell outer membrane</keyword>
<evidence type="ECO:0000313" key="10">
    <source>
        <dbReference type="Proteomes" id="UP000075737"/>
    </source>
</evidence>
<feature type="coiled-coil region" evidence="8">
    <location>
        <begin position="186"/>
        <end position="213"/>
    </location>
</feature>
<gene>
    <name evidence="9" type="ORF">ATZ99_03570</name>
</gene>
<organism evidence="9 10">
    <name type="scientific">Thermovenabulum gondwanense</name>
    <dbReference type="NCBI Taxonomy" id="520767"/>
    <lineage>
        <taxon>Bacteria</taxon>
        <taxon>Bacillati</taxon>
        <taxon>Bacillota</taxon>
        <taxon>Clostridia</taxon>
        <taxon>Thermosediminibacterales</taxon>
        <taxon>Thermosediminibacteraceae</taxon>
        <taxon>Thermovenabulum</taxon>
    </lineage>
</organism>
<comment type="caution">
    <text evidence="9">The sequence shown here is derived from an EMBL/GenBank/DDBJ whole genome shotgun (WGS) entry which is preliminary data.</text>
</comment>
<keyword evidence="10" id="KW-1185">Reference proteome</keyword>
<dbReference type="GO" id="GO:0015288">
    <property type="term" value="F:porin activity"/>
    <property type="evidence" value="ECO:0007669"/>
    <property type="project" value="TreeGrafter"/>
</dbReference>
<dbReference type="InterPro" id="IPR003423">
    <property type="entry name" value="OMP_efflux"/>
</dbReference>
<evidence type="ECO:0000256" key="7">
    <source>
        <dbReference type="ARBA" id="ARBA00023237"/>
    </source>
</evidence>
<dbReference type="GO" id="GO:0015562">
    <property type="term" value="F:efflux transmembrane transporter activity"/>
    <property type="evidence" value="ECO:0007669"/>
    <property type="project" value="InterPro"/>
</dbReference>
<keyword evidence="3" id="KW-0813">Transport</keyword>
<evidence type="ECO:0000256" key="4">
    <source>
        <dbReference type="ARBA" id="ARBA00022452"/>
    </source>
</evidence>
<name>A0A162MWU6_9FIRM</name>
<protein>
    <recommendedName>
        <fullName evidence="11">Outer membrane efflux protein</fullName>
    </recommendedName>
</protein>
<evidence type="ECO:0000256" key="6">
    <source>
        <dbReference type="ARBA" id="ARBA00023136"/>
    </source>
</evidence>
<accession>A0A162MWU6</accession>
<feature type="coiled-coil region" evidence="8">
    <location>
        <begin position="285"/>
        <end position="312"/>
    </location>
</feature>
<keyword evidence="8" id="KW-0175">Coiled coil</keyword>
<keyword evidence="5" id="KW-0812">Transmembrane</keyword>
<evidence type="ECO:0000256" key="3">
    <source>
        <dbReference type="ARBA" id="ARBA00022448"/>
    </source>
</evidence>
<evidence type="ECO:0008006" key="11">
    <source>
        <dbReference type="Google" id="ProtNLM"/>
    </source>
</evidence>
<keyword evidence="6" id="KW-0472">Membrane</keyword>
<dbReference type="Proteomes" id="UP000075737">
    <property type="component" value="Unassembled WGS sequence"/>
</dbReference>
<dbReference type="STRING" id="520767.ATZ99_03570"/>
<reference evidence="9 10" key="1">
    <citation type="submission" date="2015-12" db="EMBL/GenBank/DDBJ databases">
        <title>Draft genome of Thermovenabulum gondwanense isolated from a red thermophilic microbial mat colonisisng an outflow channel of a bore well.</title>
        <authorList>
            <person name="Patel B.K."/>
        </authorList>
    </citation>
    <scope>NUCLEOTIDE SEQUENCE [LARGE SCALE GENOMIC DNA]</scope>
    <source>
        <strain evidence="9 10">R270</strain>
    </source>
</reference>
<dbReference type="GO" id="GO:1990281">
    <property type="term" value="C:efflux pump complex"/>
    <property type="evidence" value="ECO:0007669"/>
    <property type="project" value="TreeGrafter"/>
</dbReference>
<comment type="similarity">
    <text evidence="2">Belongs to the outer membrane factor (OMF) (TC 1.B.17) family.</text>
</comment>
<evidence type="ECO:0000256" key="1">
    <source>
        <dbReference type="ARBA" id="ARBA00004442"/>
    </source>
</evidence>
<dbReference type="Pfam" id="PF02321">
    <property type="entry name" value="OEP"/>
    <property type="match status" value="1"/>
</dbReference>
<dbReference type="AlphaFoldDB" id="A0A162MWU6"/>
<dbReference type="RefSeq" id="WP_068747529.1">
    <property type="nucleotide sequence ID" value="NZ_LOHZ01000019.1"/>
</dbReference>
<sequence>MNKKGFKRKIAATILVIFLSAFILSPSIKSQEEEPPLEITLEDALKLALENSRQIELARISIDKAQLFKDVVEFNDKEAKKREEELKSNPLLSQSLGSLPVTTSDFDYQYQVELQKRQADFQLTMAQLSLNYTEKMVRYGLIASYYKALLAQKNYEIKKSSLNRAEEIFRIAGENFKLGVIAKKDLMDADLKLAQAQSELRNAEVEEDRAFLDLKKLINVSYDKRVVLKDELIKPEKEEVESIEPLVSKAMENRMDVVQAKKNMEIAGYDFDMIKKVYPENTFKYKEKELNYKEARIKYEDAKSNAEKEVRKVYLEFLAARDNLKTYEKAVELAKEGYRLSLLNYKEGLIRSVDLTQAEEALKQAQLQEAYGIFQYTIAKLNLENVIYIPLTTSGGN</sequence>
<dbReference type="InterPro" id="IPR051906">
    <property type="entry name" value="TolC-like"/>
</dbReference>
<dbReference type="PANTHER" id="PTHR30026">
    <property type="entry name" value="OUTER MEMBRANE PROTEIN TOLC"/>
    <property type="match status" value="1"/>
</dbReference>